<dbReference type="GO" id="GO:0009401">
    <property type="term" value="P:phosphoenolpyruvate-dependent sugar phosphotransferase system"/>
    <property type="evidence" value="ECO:0007669"/>
    <property type="project" value="UniProtKB-KW"/>
</dbReference>
<comment type="caution">
    <text evidence="7">The sequence shown here is derived from an EMBL/GenBank/DDBJ whole genome shotgun (WGS) entry which is preliminary data.</text>
</comment>
<keyword evidence="2" id="KW-0597">Phosphoprotein</keyword>
<proteinExistence type="predicted"/>
<keyword evidence="5" id="KW-0598">Phosphotransferase system</keyword>
<protein>
    <recommendedName>
        <fullName evidence="6">PTS EIIA type-2 domain-containing protein</fullName>
    </recommendedName>
</protein>
<dbReference type="GO" id="GO:0030295">
    <property type="term" value="F:protein kinase activator activity"/>
    <property type="evidence" value="ECO:0007669"/>
    <property type="project" value="TreeGrafter"/>
</dbReference>
<dbReference type="Gene3D" id="3.40.930.10">
    <property type="entry name" value="Mannitol-specific EII, Chain A"/>
    <property type="match status" value="1"/>
</dbReference>
<dbReference type="Pfam" id="PF00359">
    <property type="entry name" value="PTS_EIIA_2"/>
    <property type="match status" value="1"/>
</dbReference>
<dbReference type="GO" id="GO:0008982">
    <property type="term" value="F:protein-N(PI)-phosphohistidine-sugar phosphotransferase activity"/>
    <property type="evidence" value="ECO:0007669"/>
    <property type="project" value="InterPro"/>
</dbReference>
<keyword evidence="1" id="KW-0813">Transport</keyword>
<evidence type="ECO:0000256" key="3">
    <source>
        <dbReference type="ARBA" id="ARBA00022597"/>
    </source>
</evidence>
<evidence type="ECO:0000256" key="4">
    <source>
        <dbReference type="ARBA" id="ARBA00022679"/>
    </source>
</evidence>
<evidence type="ECO:0000256" key="2">
    <source>
        <dbReference type="ARBA" id="ARBA00022553"/>
    </source>
</evidence>
<sequence>MNNLLNLTQIKLDQNLSSQQEVFELISQIAVDHGIANSKQEVIDGLKHREEESTTGFQDGFAIPHTQTSAITKPGIVVVSSNDGIEWESLDEKPARFFISLLIPEEEVGTTHIKALASLSRMLIHDDKREKLLNAESADTVYETINEALNQ</sequence>
<dbReference type="CDD" id="cd00211">
    <property type="entry name" value="PTS_IIA_fru"/>
    <property type="match status" value="1"/>
</dbReference>
<dbReference type="EMBL" id="QOCW01000018">
    <property type="protein sequence ID" value="RBW68660.1"/>
    <property type="molecule type" value="Genomic_DNA"/>
</dbReference>
<dbReference type="SUPFAM" id="SSF55804">
    <property type="entry name" value="Phoshotransferase/anion transport protein"/>
    <property type="match status" value="1"/>
</dbReference>
<dbReference type="InterPro" id="IPR016152">
    <property type="entry name" value="PTrfase/Anion_transptr"/>
</dbReference>
<evidence type="ECO:0000256" key="1">
    <source>
        <dbReference type="ARBA" id="ARBA00022448"/>
    </source>
</evidence>
<dbReference type="GO" id="GO:0016020">
    <property type="term" value="C:membrane"/>
    <property type="evidence" value="ECO:0007669"/>
    <property type="project" value="InterPro"/>
</dbReference>
<keyword evidence="4" id="KW-0808">Transferase</keyword>
<dbReference type="NCBIfam" id="TIGR00848">
    <property type="entry name" value="fruA"/>
    <property type="match status" value="1"/>
</dbReference>
<evidence type="ECO:0000256" key="5">
    <source>
        <dbReference type="ARBA" id="ARBA00022683"/>
    </source>
</evidence>
<dbReference type="PANTHER" id="PTHR47738">
    <property type="entry name" value="PTS SYSTEM FRUCTOSE-LIKE EIIA COMPONENT-RELATED"/>
    <property type="match status" value="1"/>
</dbReference>
<dbReference type="AlphaFoldDB" id="A0A366XQN2"/>
<dbReference type="InterPro" id="IPR004715">
    <property type="entry name" value="PTS_IIA_fruc"/>
</dbReference>
<organism evidence="7 8">
    <name type="scientific">Bacillus taeanensis</name>
    <dbReference type="NCBI Taxonomy" id="273032"/>
    <lineage>
        <taxon>Bacteria</taxon>
        <taxon>Bacillati</taxon>
        <taxon>Bacillota</taxon>
        <taxon>Bacilli</taxon>
        <taxon>Bacillales</taxon>
        <taxon>Bacillaceae</taxon>
        <taxon>Bacillus</taxon>
    </lineage>
</organism>
<feature type="domain" description="PTS EIIA type-2" evidence="6">
    <location>
        <begin position="3"/>
        <end position="148"/>
    </location>
</feature>
<accession>A0A366XQN2</accession>
<reference evidence="7 8" key="1">
    <citation type="submission" date="2018-07" db="EMBL/GenBank/DDBJ databases">
        <title>Lottiidibacillus patelloidae gen. nov., sp. nov., isolated from the intestinal tract of a marine limpet and the reclassification of B. taeanensis BH030017T, B. algicola KMM 3737T and B. hwajinpoensis SW-72T as genus Lottiidibacillus.</title>
        <authorList>
            <person name="Liu R."/>
            <person name="Huang Z."/>
        </authorList>
    </citation>
    <scope>NUCLEOTIDE SEQUENCE [LARGE SCALE GENOMIC DNA]</scope>
    <source>
        <strain evidence="7 8">BH030017</strain>
    </source>
</reference>
<dbReference type="PANTHER" id="PTHR47738:SF1">
    <property type="entry name" value="NITROGEN REGULATORY PROTEIN"/>
    <property type="match status" value="1"/>
</dbReference>
<keyword evidence="8" id="KW-1185">Reference proteome</keyword>
<name>A0A366XQN2_9BACI</name>
<dbReference type="Proteomes" id="UP000253314">
    <property type="component" value="Unassembled WGS sequence"/>
</dbReference>
<dbReference type="InterPro" id="IPR051541">
    <property type="entry name" value="PTS_SugarTrans_NitroReg"/>
</dbReference>
<evidence type="ECO:0000259" key="6">
    <source>
        <dbReference type="PROSITE" id="PS51094"/>
    </source>
</evidence>
<dbReference type="InterPro" id="IPR002178">
    <property type="entry name" value="PTS_EIIA_type-2_dom"/>
</dbReference>
<dbReference type="OrthoDB" id="95460at2"/>
<evidence type="ECO:0000313" key="8">
    <source>
        <dbReference type="Proteomes" id="UP000253314"/>
    </source>
</evidence>
<gene>
    <name evidence="7" type="ORF">DS031_15995</name>
</gene>
<keyword evidence="3" id="KW-0762">Sugar transport</keyword>
<evidence type="ECO:0000313" key="7">
    <source>
        <dbReference type="EMBL" id="RBW68660.1"/>
    </source>
</evidence>
<dbReference type="RefSeq" id="WP_113807069.1">
    <property type="nucleotide sequence ID" value="NZ_QOCW01000018.1"/>
</dbReference>
<dbReference type="PROSITE" id="PS51094">
    <property type="entry name" value="PTS_EIIA_TYPE_2"/>
    <property type="match status" value="1"/>
</dbReference>